<dbReference type="RefSeq" id="WP_046850753.1">
    <property type="nucleotide sequence ID" value="NZ_CP011451.1"/>
</dbReference>
<evidence type="ECO:0000313" key="11">
    <source>
        <dbReference type="EMBL" id="TYP94319.1"/>
    </source>
</evidence>
<dbReference type="InterPro" id="IPR029063">
    <property type="entry name" value="SAM-dependent_MTases_sf"/>
</dbReference>
<evidence type="ECO:0000256" key="1">
    <source>
        <dbReference type="ARBA" id="ARBA00000903"/>
    </source>
</evidence>
<feature type="binding site" evidence="9">
    <location>
        <position position="66"/>
    </location>
    <ligand>
        <name>S-adenosyl-L-methionine</name>
        <dbReference type="ChEBI" id="CHEBI:59789"/>
    </ligand>
</feature>
<dbReference type="PIRSF" id="PIRSF023956">
    <property type="entry name" value="Thiopurine_S-methyltransferase"/>
    <property type="match status" value="1"/>
</dbReference>
<dbReference type="InterPro" id="IPR008854">
    <property type="entry name" value="TPMT"/>
</dbReference>
<evidence type="ECO:0000256" key="6">
    <source>
        <dbReference type="ARBA" id="ARBA00022603"/>
    </source>
</evidence>
<dbReference type="GO" id="GO:0032259">
    <property type="term" value="P:methylation"/>
    <property type="evidence" value="ECO:0007669"/>
    <property type="project" value="UniProtKB-KW"/>
</dbReference>
<evidence type="ECO:0000313" key="10">
    <source>
        <dbReference type="EMBL" id="AKH38717.1"/>
    </source>
</evidence>
<evidence type="ECO:0000256" key="2">
    <source>
        <dbReference type="ARBA" id="ARBA00004496"/>
    </source>
</evidence>
<keyword evidence="6 9" id="KW-0489">Methyltransferase</keyword>
<dbReference type="AlphaFoldDB" id="A0A0F7KIN3"/>
<dbReference type="HAMAP" id="MF_00812">
    <property type="entry name" value="Thiopur_methtran"/>
    <property type="match status" value="1"/>
</dbReference>
<dbReference type="Pfam" id="PF05724">
    <property type="entry name" value="TPMT"/>
    <property type="match status" value="1"/>
</dbReference>
<name>A0A0F7KIN3_9PROT</name>
<protein>
    <recommendedName>
        <fullName evidence="4 9">Thiopurine S-methyltransferase</fullName>
        <ecNumber evidence="4 9">2.1.1.67</ecNumber>
    </recommendedName>
    <alternativeName>
        <fullName evidence="9">Thiopurine methyltransferase</fullName>
    </alternativeName>
</protein>
<evidence type="ECO:0000256" key="9">
    <source>
        <dbReference type="HAMAP-Rule" id="MF_00812"/>
    </source>
</evidence>
<dbReference type="EC" id="2.1.1.67" evidence="4 9"/>
<dbReference type="InterPro" id="IPR022474">
    <property type="entry name" value="Thiopur_S-MeTfrase_Se/Te_detox"/>
</dbReference>
<dbReference type="PROSITE" id="PS51585">
    <property type="entry name" value="SAM_MT_TPMT"/>
    <property type="match status" value="1"/>
</dbReference>
<feature type="binding site" evidence="9">
    <location>
        <position position="45"/>
    </location>
    <ligand>
        <name>S-adenosyl-L-methionine</name>
        <dbReference type="ChEBI" id="CHEBI:59789"/>
    </ligand>
</feature>
<proteinExistence type="inferred from homology"/>
<dbReference type="Proteomes" id="UP000034156">
    <property type="component" value="Chromosome"/>
</dbReference>
<reference evidence="10 12" key="2">
    <citation type="journal article" date="2016" name="Genome Announc.">
        <title>Genome Sequence of Nitrosomonas communis Strain Nm2, a Mesophilic Ammonia-Oxidizing Bacterium Isolated from Mediterranean Soil.</title>
        <authorList>
            <person name="Kozlowski J.A."/>
            <person name="Kits K.D."/>
            <person name="Stein L.Y."/>
        </authorList>
    </citation>
    <scope>NUCLEOTIDE SEQUENCE [LARGE SCALE GENOMIC DNA]</scope>
    <source>
        <strain evidence="10 12">Nm2</strain>
    </source>
</reference>
<dbReference type="OrthoDB" id="9778208at2"/>
<dbReference type="Gene3D" id="3.40.50.150">
    <property type="entry name" value="Vaccinia Virus protein VP39"/>
    <property type="match status" value="1"/>
</dbReference>
<keyword evidence="7 9" id="KW-0808">Transferase</keyword>
<evidence type="ECO:0000313" key="13">
    <source>
        <dbReference type="Proteomes" id="UP000324176"/>
    </source>
</evidence>
<comment type="similarity">
    <text evidence="3 9">Belongs to the class I-like SAM-binding methyltransferase superfamily. TPMT family.</text>
</comment>
<dbReference type="FunFam" id="3.40.50.150:FF:000101">
    <property type="entry name" value="Thiopurine S-methyltransferase"/>
    <property type="match status" value="1"/>
</dbReference>
<dbReference type="Proteomes" id="UP000324176">
    <property type="component" value="Unassembled WGS sequence"/>
</dbReference>
<evidence type="ECO:0000256" key="3">
    <source>
        <dbReference type="ARBA" id="ARBA00008145"/>
    </source>
</evidence>
<reference evidence="11 13" key="3">
    <citation type="submission" date="2019-07" db="EMBL/GenBank/DDBJ databases">
        <title>Active sludge and wastewater microbial communities from Klosterneuburg, Austria.</title>
        <authorList>
            <person name="Wagner M."/>
        </authorList>
    </citation>
    <scope>NUCLEOTIDE SEQUENCE [LARGE SCALE GENOMIC DNA]</scope>
    <source>
        <strain evidence="11 13">Nm2</strain>
    </source>
</reference>
<dbReference type="GO" id="GO:0008119">
    <property type="term" value="F:thiopurine S-methyltransferase activity"/>
    <property type="evidence" value="ECO:0007669"/>
    <property type="project" value="UniProtKB-UniRule"/>
</dbReference>
<dbReference type="EMBL" id="CP011451">
    <property type="protein sequence ID" value="AKH38717.1"/>
    <property type="molecule type" value="Genomic_DNA"/>
</dbReference>
<evidence type="ECO:0000256" key="5">
    <source>
        <dbReference type="ARBA" id="ARBA00022490"/>
    </source>
</evidence>
<feature type="binding site" evidence="9">
    <location>
        <position position="123"/>
    </location>
    <ligand>
        <name>S-adenosyl-L-methionine</name>
        <dbReference type="ChEBI" id="CHEBI:59789"/>
    </ligand>
</feature>
<dbReference type="SUPFAM" id="SSF53335">
    <property type="entry name" value="S-adenosyl-L-methionine-dependent methyltransferases"/>
    <property type="match status" value="1"/>
</dbReference>
<dbReference type="GO" id="GO:0005737">
    <property type="term" value="C:cytoplasm"/>
    <property type="evidence" value="ECO:0007669"/>
    <property type="project" value="UniProtKB-SubCell"/>
</dbReference>
<comment type="subcellular location">
    <subcellularLocation>
        <location evidence="2 9">Cytoplasm</location>
    </subcellularLocation>
</comment>
<evidence type="ECO:0000256" key="7">
    <source>
        <dbReference type="ARBA" id="ARBA00022679"/>
    </source>
</evidence>
<dbReference type="NCBIfam" id="TIGR03840">
    <property type="entry name" value="TMPT_Se_Te"/>
    <property type="match status" value="1"/>
</dbReference>
<comment type="catalytic activity">
    <reaction evidence="1 9">
        <text>S-adenosyl-L-methionine + a thiopurine = S-adenosyl-L-homocysteine + a thiopurine S-methylether.</text>
        <dbReference type="EC" id="2.1.1.67"/>
    </reaction>
</comment>
<dbReference type="PATRIC" id="fig|44574.3.peg.3472"/>
<dbReference type="EMBL" id="VNHT01000002">
    <property type="protein sequence ID" value="TYP94319.1"/>
    <property type="molecule type" value="Genomic_DNA"/>
</dbReference>
<keyword evidence="5 9" id="KW-0963">Cytoplasm</keyword>
<keyword evidence="12" id="KW-1185">Reference proteome</keyword>
<evidence type="ECO:0000256" key="8">
    <source>
        <dbReference type="ARBA" id="ARBA00022691"/>
    </source>
</evidence>
<dbReference type="InterPro" id="IPR025835">
    <property type="entry name" value="Thiopurine_S-MeTrfase"/>
</dbReference>
<dbReference type="PANTHER" id="PTHR10259">
    <property type="entry name" value="THIOPURINE S-METHYLTRANSFERASE"/>
    <property type="match status" value="1"/>
</dbReference>
<dbReference type="GO" id="GO:0010038">
    <property type="term" value="P:response to metal ion"/>
    <property type="evidence" value="ECO:0007669"/>
    <property type="project" value="InterPro"/>
</dbReference>
<keyword evidence="8 9" id="KW-0949">S-adenosyl-L-methionine</keyword>
<reference evidence="12" key="1">
    <citation type="submission" date="2015-05" db="EMBL/GenBank/DDBJ databases">
        <title>Draft genome of Nitrosomonas communis strain Nm2.</title>
        <authorList>
            <person name="Kozlowski J.A."/>
            <person name="Kits K.D."/>
            <person name="Stein L.Y."/>
        </authorList>
    </citation>
    <scope>NUCLEOTIDE SEQUENCE [LARGE SCALE GENOMIC DNA]</scope>
    <source>
        <strain evidence="12">Nm2</strain>
    </source>
</reference>
<evidence type="ECO:0000256" key="4">
    <source>
        <dbReference type="ARBA" id="ARBA00011905"/>
    </source>
</evidence>
<dbReference type="PANTHER" id="PTHR10259:SF11">
    <property type="entry name" value="THIOPURINE S-METHYLTRANSFERASE"/>
    <property type="match status" value="1"/>
</dbReference>
<organism evidence="10 12">
    <name type="scientific">Nitrosomonas communis</name>
    <dbReference type="NCBI Taxonomy" id="44574"/>
    <lineage>
        <taxon>Bacteria</taxon>
        <taxon>Pseudomonadati</taxon>
        <taxon>Pseudomonadota</taxon>
        <taxon>Betaproteobacteria</taxon>
        <taxon>Nitrosomonadales</taxon>
        <taxon>Nitrosomonadaceae</taxon>
        <taxon>Nitrosomonas</taxon>
    </lineage>
</organism>
<dbReference type="KEGG" id="nco:AAW31_14325"/>
<evidence type="ECO:0000313" key="12">
    <source>
        <dbReference type="Proteomes" id="UP000034156"/>
    </source>
</evidence>
<accession>A0A0F7KIN3</accession>
<sequence>MKNDYWLDRWKHGEIGFHQNEINPYLCQYWQELHLAPGSEVFVPLCGKSRDMLWLREQKHSVLGVELSAIAVQAFFEENRLSPHHMISGKFDRYDANFISILRGNFFDLSKTDLAKVSAVYDRASLVALPPEIRKRYVSHLLSILPPATKILLITFDYPQAEMSGPPFAVSPDEVAALYQEHAEVRLLTQLNVLVQNQRYRERGLSQLHENIFLLTLH</sequence>
<feature type="binding site" evidence="9">
    <location>
        <position position="10"/>
    </location>
    <ligand>
        <name>S-adenosyl-L-methionine</name>
        <dbReference type="ChEBI" id="CHEBI:59789"/>
    </ligand>
</feature>
<dbReference type="NCBIfam" id="NF009732">
    <property type="entry name" value="PRK13255.1"/>
    <property type="match status" value="1"/>
</dbReference>
<gene>
    <name evidence="9" type="primary">tpm</name>
    <name evidence="10" type="ORF">AAW31_14325</name>
    <name evidence="11" type="ORF">BCL69_100289</name>
</gene>